<name>A0A2M6ZHL0_9BACT</name>
<sequence length="80" mass="8726">MNIRKTGGRTRKNRFNAVNGTMIVEGASVKGKKVLLLDDLRTSGMSILEATKILKNAGVEDVVYLCLGTHTNKVPLAREI</sequence>
<organism evidence="2 3">
    <name type="scientific">Candidatus Desantisbacteria bacterium CG07_land_8_20_14_0_80_39_15</name>
    <dbReference type="NCBI Taxonomy" id="1974549"/>
    <lineage>
        <taxon>Bacteria</taxon>
        <taxon>Candidatus Desantisiibacteriota</taxon>
    </lineage>
</organism>
<evidence type="ECO:0000259" key="1">
    <source>
        <dbReference type="Pfam" id="PF00156"/>
    </source>
</evidence>
<dbReference type="Pfam" id="PF00156">
    <property type="entry name" value="Pribosyltran"/>
    <property type="match status" value="1"/>
</dbReference>
<dbReference type="Proteomes" id="UP000229227">
    <property type="component" value="Unassembled WGS sequence"/>
</dbReference>
<dbReference type="AlphaFoldDB" id="A0A2M6ZHL0"/>
<gene>
    <name evidence="2" type="ORF">COS91_02340</name>
</gene>
<dbReference type="EMBL" id="PEWN01000037">
    <property type="protein sequence ID" value="PIU51845.1"/>
    <property type="molecule type" value="Genomic_DNA"/>
</dbReference>
<dbReference type="CDD" id="cd06223">
    <property type="entry name" value="PRTases_typeI"/>
    <property type="match status" value="1"/>
</dbReference>
<accession>A0A2M6ZHL0</accession>
<evidence type="ECO:0000313" key="2">
    <source>
        <dbReference type="EMBL" id="PIU51845.1"/>
    </source>
</evidence>
<feature type="domain" description="Phosphoribosyltransferase" evidence="1">
    <location>
        <begin position="25"/>
        <end position="64"/>
    </location>
</feature>
<protein>
    <recommendedName>
        <fullName evidence="1">Phosphoribosyltransferase domain-containing protein</fullName>
    </recommendedName>
</protein>
<proteinExistence type="predicted"/>
<dbReference type="InterPro" id="IPR029057">
    <property type="entry name" value="PRTase-like"/>
</dbReference>
<dbReference type="SUPFAM" id="SSF53271">
    <property type="entry name" value="PRTase-like"/>
    <property type="match status" value="1"/>
</dbReference>
<dbReference type="InterPro" id="IPR000836">
    <property type="entry name" value="PRTase_dom"/>
</dbReference>
<reference evidence="3" key="1">
    <citation type="submission" date="2017-09" db="EMBL/GenBank/DDBJ databases">
        <title>Depth-based differentiation of microbial function through sediment-hosted aquifers and enrichment of novel symbionts in the deep terrestrial subsurface.</title>
        <authorList>
            <person name="Probst A.J."/>
            <person name="Ladd B."/>
            <person name="Jarett J.K."/>
            <person name="Geller-Mcgrath D.E."/>
            <person name="Sieber C.M.K."/>
            <person name="Emerson J.B."/>
            <person name="Anantharaman K."/>
            <person name="Thomas B.C."/>
            <person name="Malmstrom R."/>
            <person name="Stieglmeier M."/>
            <person name="Klingl A."/>
            <person name="Woyke T."/>
            <person name="Ryan C.M."/>
            <person name="Banfield J.F."/>
        </authorList>
    </citation>
    <scope>NUCLEOTIDE SEQUENCE [LARGE SCALE GENOMIC DNA]</scope>
</reference>
<dbReference type="Gene3D" id="3.40.50.2020">
    <property type="match status" value="1"/>
</dbReference>
<evidence type="ECO:0000313" key="3">
    <source>
        <dbReference type="Proteomes" id="UP000229227"/>
    </source>
</evidence>
<comment type="caution">
    <text evidence="2">The sequence shown here is derived from an EMBL/GenBank/DDBJ whole genome shotgun (WGS) entry which is preliminary data.</text>
</comment>